<dbReference type="EMBL" id="CVTD020000015">
    <property type="protein sequence ID" value="CRZ34619.1"/>
    <property type="molecule type" value="Genomic_DNA"/>
</dbReference>
<evidence type="ECO:0000313" key="1">
    <source>
        <dbReference type="EMBL" id="CRZ34619.1"/>
    </source>
</evidence>
<dbReference type="RefSeq" id="WP_158245916.1">
    <property type="nucleotide sequence ID" value="NZ_CVTD020000015.1"/>
</dbReference>
<organism evidence="1 2">
    <name type="scientific">Herbinix hemicellulosilytica</name>
    <dbReference type="NCBI Taxonomy" id="1564487"/>
    <lineage>
        <taxon>Bacteria</taxon>
        <taxon>Bacillati</taxon>
        <taxon>Bacillota</taxon>
        <taxon>Clostridia</taxon>
        <taxon>Lachnospirales</taxon>
        <taxon>Lachnospiraceae</taxon>
        <taxon>Herbinix</taxon>
    </lineage>
</organism>
<accession>A0A0H5SGN3</accession>
<evidence type="ECO:0000313" key="2">
    <source>
        <dbReference type="Proteomes" id="UP000236497"/>
    </source>
</evidence>
<reference evidence="1 2" key="1">
    <citation type="submission" date="2015-06" db="EMBL/GenBank/DDBJ databases">
        <authorList>
            <person name="Wibberg Daniel"/>
        </authorList>
    </citation>
    <scope>NUCLEOTIDE SEQUENCE [LARGE SCALE GENOMIC DNA]</scope>
    <source>
        <strain evidence="1 2">T3/55T</strain>
    </source>
</reference>
<keyword evidence="2" id="KW-1185">Reference proteome</keyword>
<sequence>MRESIKPKIIHIMSDGTVRPDIKDMVIPASGEMMSAYLILANIKRKVGANERVAS</sequence>
<name>A0A0H5SGN3_HERHM</name>
<dbReference type="InterPro" id="IPR059211">
    <property type="entry name" value="BOW99_gp33-like"/>
</dbReference>
<dbReference type="NCBIfam" id="NF047423">
    <property type="entry name" value="BOW99_gp33_fam"/>
    <property type="match status" value="1"/>
</dbReference>
<dbReference type="AlphaFoldDB" id="A0A0H5SGN3"/>
<dbReference type="Proteomes" id="UP000236497">
    <property type="component" value="Unassembled WGS sequence"/>
</dbReference>
<protein>
    <submittedName>
        <fullName evidence="1">Uncharacterized protein</fullName>
    </submittedName>
</protein>
<gene>
    <name evidence="1" type="ORF">HHT355_1418</name>
</gene>
<proteinExistence type="predicted"/>